<dbReference type="GO" id="GO:0005886">
    <property type="term" value="C:plasma membrane"/>
    <property type="evidence" value="ECO:0007669"/>
    <property type="project" value="UniProtKB-SubCell"/>
</dbReference>
<feature type="transmembrane region" description="Helical" evidence="6">
    <location>
        <begin position="266"/>
        <end position="287"/>
    </location>
</feature>
<feature type="transmembrane region" description="Helical" evidence="6">
    <location>
        <begin position="194"/>
        <end position="219"/>
    </location>
</feature>
<evidence type="ECO:0000313" key="7">
    <source>
        <dbReference type="EMBL" id="QNP56832.1"/>
    </source>
</evidence>
<dbReference type="AlphaFoldDB" id="A0A7H0H8G6"/>
<evidence type="ECO:0000256" key="1">
    <source>
        <dbReference type="ARBA" id="ARBA00004651"/>
    </source>
</evidence>
<keyword evidence="5 6" id="KW-0472">Membrane</keyword>
<dbReference type="PANTHER" id="PTHR30213">
    <property type="entry name" value="INNER MEMBRANE PROTEIN YHJD"/>
    <property type="match status" value="1"/>
</dbReference>
<proteinExistence type="predicted"/>
<gene>
    <name evidence="7" type="ORF">H9L22_05630</name>
</gene>
<dbReference type="RefSeq" id="WP_187721931.1">
    <property type="nucleotide sequence ID" value="NZ_BAABBL010000003.1"/>
</dbReference>
<feature type="transmembrane region" description="Helical" evidence="6">
    <location>
        <begin position="32"/>
        <end position="57"/>
    </location>
</feature>
<feature type="transmembrane region" description="Helical" evidence="6">
    <location>
        <begin position="91"/>
        <end position="116"/>
    </location>
</feature>
<evidence type="ECO:0000256" key="4">
    <source>
        <dbReference type="ARBA" id="ARBA00022989"/>
    </source>
</evidence>
<feature type="transmembrane region" description="Helical" evidence="6">
    <location>
        <begin position="228"/>
        <end position="254"/>
    </location>
</feature>
<feature type="transmembrane region" description="Helical" evidence="6">
    <location>
        <begin position="362"/>
        <end position="386"/>
    </location>
</feature>
<dbReference type="EMBL" id="CP060789">
    <property type="protein sequence ID" value="QNP56832.1"/>
    <property type="molecule type" value="Genomic_DNA"/>
</dbReference>
<reference evidence="7 8" key="1">
    <citation type="submission" date="2020-08" db="EMBL/GenBank/DDBJ databases">
        <title>Genome sequence of Tessaracoccus defluvii JCM 17540T.</title>
        <authorList>
            <person name="Hyun D.-W."/>
            <person name="Bae J.-W."/>
        </authorList>
    </citation>
    <scope>NUCLEOTIDE SEQUENCE [LARGE SCALE GENOMIC DNA]</scope>
    <source>
        <strain evidence="7 8">JCM 17540</strain>
    </source>
</reference>
<name>A0A7H0H8G6_9ACTN</name>
<keyword evidence="8" id="KW-1185">Reference proteome</keyword>
<dbReference type="Proteomes" id="UP000516117">
    <property type="component" value="Chromosome"/>
</dbReference>
<accession>A0A7H0H8G6</accession>
<keyword evidence="4 6" id="KW-1133">Transmembrane helix</keyword>
<feature type="transmembrane region" description="Helical" evidence="6">
    <location>
        <begin position="150"/>
        <end position="174"/>
    </location>
</feature>
<evidence type="ECO:0000256" key="5">
    <source>
        <dbReference type="ARBA" id="ARBA00023136"/>
    </source>
</evidence>
<dbReference type="Pfam" id="PF03631">
    <property type="entry name" value="Virul_fac_BrkB"/>
    <property type="match status" value="1"/>
</dbReference>
<keyword evidence="3 6" id="KW-0812">Transmembrane</keyword>
<evidence type="ECO:0000256" key="3">
    <source>
        <dbReference type="ARBA" id="ARBA00022692"/>
    </source>
</evidence>
<dbReference type="KEGG" id="tdf:H9L22_05630"/>
<sequence length="393" mass="42602">MRQWWERTRERPVVAHGFVAFKRYTSRLGPQFAGAITYFSVLSMVPILLFSFALLGLTVTVLRPDLMDVITTTIASALSNNAFPDELSESILSLVVGALQGWSSVGLVSLVAAAYAGSRWAGNLKRAFRVMWSEKFSDAATKRFFLWEQLINLGIFLGLLLAIGFSIGVAWVGQAFSHQVIAWLGWDGIPGISVMFRLTSLLLTFLASWLLFVFLFLVLPNQPVRPKVWLIGTLVGALGVTVLQSVAGLVVGIFSGNATATIFGPMIVLMLVFNLIASITLIVAAWVGTDEVWEAERARELADEAAQAEAVAALAAYAAAEQDDRVAGRRSADRLRDPSEPLPEIGPDSYIRQDYAARGMKVNLGVGWLVGAATGLGLGALIVGGVKDLFRRR</sequence>
<protein>
    <submittedName>
        <fullName evidence="7">YihY/virulence factor BrkB family protein</fullName>
    </submittedName>
</protein>
<dbReference type="InterPro" id="IPR017039">
    <property type="entry name" value="Virul_fac_BrkB"/>
</dbReference>
<evidence type="ECO:0000313" key="8">
    <source>
        <dbReference type="Proteomes" id="UP000516117"/>
    </source>
</evidence>
<evidence type="ECO:0000256" key="6">
    <source>
        <dbReference type="SAM" id="Phobius"/>
    </source>
</evidence>
<organism evidence="7 8">
    <name type="scientific">Tessaracoccus defluvii</name>
    <dbReference type="NCBI Taxonomy" id="1285901"/>
    <lineage>
        <taxon>Bacteria</taxon>
        <taxon>Bacillati</taxon>
        <taxon>Actinomycetota</taxon>
        <taxon>Actinomycetes</taxon>
        <taxon>Propionibacteriales</taxon>
        <taxon>Propionibacteriaceae</taxon>
        <taxon>Tessaracoccus</taxon>
    </lineage>
</organism>
<keyword evidence="2" id="KW-1003">Cell membrane</keyword>
<dbReference type="PANTHER" id="PTHR30213:SF1">
    <property type="entry name" value="INNER MEMBRANE PROTEIN YHJD"/>
    <property type="match status" value="1"/>
</dbReference>
<comment type="subcellular location">
    <subcellularLocation>
        <location evidence="1">Cell membrane</location>
        <topology evidence="1">Multi-pass membrane protein</topology>
    </subcellularLocation>
</comment>
<evidence type="ECO:0000256" key="2">
    <source>
        <dbReference type="ARBA" id="ARBA00022475"/>
    </source>
</evidence>